<evidence type="ECO:0000313" key="1">
    <source>
        <dbReference type="EMBL" id="MQN83855.1"/>
    </source>
</evidence>
<gene>
    <name evidence="2" type="ORF">F7D42_10345</name>
    <name evidence="1" type="ORF">F7D74_07650</name>
</gene>
<comment type="caution">
    <text evidence="2">The sequence shown here is derived from an EMBL/GenBank/DDBJ whole genome shotgun (WGS) entry which is preliminary data.</text>
</comment>
<evidence type="ECO:0000313" key="4">
    <source>
        <dbReference type="Proteomes" id="UP000421408"/>
    </source>
</evidence>
<evidence type="ECO:0000313" key="2">
    <source>
        <dbReference type="EMBL" id="MQO56096.1"/>
    </source>
</evidence>
<dbReference type="EMBL" id="VZCC01000044">
    <property type="protein sequence ID" value="MQN83855.1"/>
    <property type="molecule type" value="Genomic_DNA"/>
</dbReference>
<name>A0A6A7VMW4_9BACT</name>
<sequence length="180" mass="20611">MIDDNEIITVAEPSAAANVFTYMSFLCDLGLINEEPTNVCYPLISLLFAERCQTFSLANLDDRLTRRAIIGGEDDIKALIQKWKEKYPSDISTLPDNMTLQTYYDLLYTGIVPGPDSVDTLSNPYLQYHIEEYEIRKERLLDEGLVSTYEKGRECIEWLKSRSGIHVEVEVDPSLNVMCW</sequence>
<dbReference type="AlphaFoldDB" id="A0A6A7VMW4"/>
<dbReference type="RefSeq" id="WP_153094933.1">
    <property type="nucleotide sequence ID" value="NZ_VZAZ01000045.1"/>
</dbReference>
<evidence type="ECO:0000313" key="3">
    <source>
        <dbReference type="Proteomes" id="UP000358159"/>
    </source>
</evidence>
<accession>A0A6A7VMW4</accession>
<dbReference type="EMBL" id="VZAZ01000045">
    <property type="protein sequence ID" value="MQO56096.1"/>
    <property type="molecule type" value="Genomic_DNA"/>
</dbReference>
<protein>
    <submittedName>
        <fullName evidence="2">Uncharacterized protein</fullName>
    </submittedName>
</protein>
<dbReference type="Proteomes" id="UP000358159">
    <property type="component" value="Unassembled WGS sequence"/>
</dbReference>
<reference evidence="3 4" key="1">
    <citation type="submission" date="2019-09" db="EMBL/GenBank/DDBJ databases">
        <title>Distinct polysaccharide growth profiles of human intestinal Prevotella copri isolates.</title>
        <authorList>
            <person name="Fehlner-Peach H."/>
            <person name="Magnabosco C."/>
            <person name="Raghavan V."/>
            <person name="Scher J.U."/>
            <person name="Tett A."/>
            <person name="Cox L.M."/>
            <person name="Gottsegen C."/>
            <person name="Watters A."/>
            <person name="Wiltshire- Gordon J.D."/>
            <person name="Segata N."/>
            <person name="Bonneau R."/>
            <person name="Littman D.R."/>
        </authorList>
    </citation>
    <scope>NUCLEOTIDE SEQUENCE [LARGE SCALE GENOMIC DNA]</scope>
    <source>
        <strain evidence="2 3">BVe41219</strain>
        <strain evidence="1">IAA108</strain>
        <strain evidence="4">iAA108</strain>
    </source>
</reference>
<proteinExistence type="predicted"/>
<dbReference type="Proteomes" id="UP000421408">
    <property type="component" value="Unassembled WGS sequence"/>
</dbReference>
<organism evidence="2 3">
    <name type="scientific">Segatella copri</name>
    <dbReference type="NCBI Taxonomy" id="165179"/>
    <lineage>
        <taxon>Bacteria</taxon>
        <taxon>Pseudomonadati</taxon>
        <taxon>Bacteroidota</taxon>
        <taxon>Bacteroidia</taxon>
        <taxon>Bacteroidales</taxon>
        <taxon>Prevotellaceae</taxon>
        <taxon>Segatella</taxon>
    </lineage>
</organism>